<sequence>MSVASREVGRCSKTRGYSRRPPVPCTGHEHWAASPKAQEEDCQKGFTSRMGFPWAAGGWRQAGRNQGGRAPLRGLQGLPFQQALRLCTICLSAGASTRSCACEVKGTEKAERYVNKASQTPLQGRRQSSSFEMPSQTDSSEHLSGQPELEFM</sequence>
<keyword evidence="3" id="KW-1185">Reference proteome</keyword>
<dbReference type="AlphaFoldDB" id="A0AAD9DLY6"/>
<protein>
    <submittedName>
        <fullName evidence="2">Uncharacterized protein</fullName>
    </submittedName>
</protein>
<dbReference type="EMBL" id="JAROKS010000026">
    <property type="protein sequence ID" value="KAK1784697.1"/>
    <property type="molecule type" value="Genomic_DNA"/>
</dbReference>
<proteinExistence type="predicted"/>
<evidence type="ECO:0000313" key="3">
    <source>
        <dbReference type="Proteomes" id="UP001239994"/>
    </source>
</evidence>
<reference evidence="2" key="1">
    <citation type="submission" date="2023-03" db="EMBL/GenBank/DDBJ databases">
        <title>Electrophorus voltai genome.</title>
        <authorList>
            <person name="Bian C."/>
        </authorList>
    </citation>
    <scope>NUCLEOTIDE SEQUENCE</scope>
    <source>
        <strain evidence="2">CB-2022</strain>
        <tissue evidence="2">Muscle</tissue>
    </source>
</reference>
<feature type="region of interest" description="Disordered" evidence="1">
    <location>
        <begin position="114"/>
        <end position="152"/>
    </location>
</feature>
<gene>
    <name evidence="2" type="ORF">P4O66_003375</name>
</gene>
<dbReference type="Proteomes" id="UP001239994">
    <property type="component" value="Unassembled WGS sequence"/>
</dbReference>
<evidence type="ECO:0000256" key="1">
    <source>
        <dbReference type="SAM" id="MobiDB-lite"/>
    </source>
</evidence>
<name>A0AAD9DLY6_9TELE</name>
<feature type="region of interest" description="Disordered" evidence="1">
    <location>
        <begin position="1"/>
        <end position="25"/>
    </location>
</feature>
<comment type="caution">
    <text evidence="2">The sequence shown here is derived from an EMBL/GenBank/DDBJ whole genome shotgun (WGS) entry which is preliminary data.</text>
</comment>
<evidence type="ECO:0000313" key="2">
    <source>
        <dbReference type="EMBL" id="KAK1784697.1"/>
    </source>
</evidence>
<accession>A0AAD9DLY6</accession>
<feature type="compositionally biased region" description="Polar residues" evidence="1">
    <location>
        <begin position="116"/>
        <end position="138"/>
    </location>
</feature>
<organism evidence="2 3">
    <name type="scientific">Electrophorus voltai</name>
    <dbReference type="NCBI Taxonomy" id="2609070"/>
    <lineage>
        <taxon>Eukaryota</taxon>
        <taxon>Metazoa</taxon>
        <taxon>Chordata</taxon>
        <taxon>Craniata</taxon>
        <taxon>Vertebrata</taxon>
        <taxon>Euteleostomi</taxon>
        <taxon>Actinopterygii</taxon>
        <taxon>Neopterygii</taxon>
        <taxon>Teleostei</taxon>
        <taxon>Ostariophysi</taxon>
        <taxon>Gymnotiformes</taxon>
        <taxon>Gymnotoidei</taxon>
        <taxon>Gymnotidae</taxon>
        <taxon>Electrophorus</taxon>
    </lineage>
</organism>